<evidence type="ECO:0000313" key="2">
    <source>
        <dbReference type="Proteomes" id="UP000828390"/>
    </source>
</evidence>
<dbReference type="Proteomes" id="UP000828390">
    <property type="component" value="Unassembled WGS sequence"/>
</dbReference>
<protein>
    <submittedName>
        <fullName evidence="1">Uncharacterized protein</fullName>
    </submittedName>
</protein>
<dbReference type="AlphaFoldDB" id="A0A9D4I9P4"/>
<name>A0A9D4I9P4_DREPO</name>
<reference evidence="1" key="2">
    <citation type="submission" date="2020-11" db="EMBL/GenBank/DDBJ databases">
        <authorList>
            <person name="McCartney M.A."/>
            <person name="Auch B."/>
            <person name="Kono T."/>
            <person name="Mallez S."/>
            <person name="Becker A."/>
            <person name="Gohl D.M."/>
            <person name="Silverstein K.A.T."/>
            <person name="Koren S."/>
            <person name="Bechman K.B."/>
            <person name="Herman A."/>
            <person name="Abrahante J.E."/>
            <person name="Garbe J."/>
        </authorList>
    </citation>
    <scope>NUCLEOTIDE SEQUENCE</scope>
    <source>
        <strain evidence="1">Duluth1</strain>
        <tissue evidence="1">Whole animal</tissue>
    </source>
</reference>
<comment type="caution">
    <text evidence="1">The sequence shown here is derived from an EMBL/GenBank/DDBJ whole genome shotgun (WGS) entry which is preliminary data.</text>
</comment>
<gene>
    <name evidence="1" type="ORF">DPMN_186570</name>
</gene>
<sequence>MPQAIEIRLKVDKVVEEFCLVLQVPFNDDSDKRSVPPSFSYLLIPAYSFTRSTSAKLSNRLRMLCGITLLWLIRVMMR</sequence>
<dbReference type="EMBL" id="JAIWYP010000010">
    <property type="protein sequence ID" value="KAH3751962.1"/>
    <property type="molecule type" value="Genomic_DNA"/>
</dbReference>
<organism evidence="1 2">
    <name type="scientific">Dreissena polymorpha</name>
    <name type="common">Zebra mussel</name>
    <name type="synonym">Mytilus polymorpha</name>
    <dbReference type="NCBI Taxonomy" id="45954"/>
    <lineage>
        <taxon>Eukaryota</taxon>
        <taxon>Metazoa</taxon>
        <taxon>Spiralia</taxon>
        <taxon>Lophotrochozoa</taxon>
        <taxon>Mollusca</taxon>
        <taxon>Bivalvia</taxon>
        <taxon>Autobranchia</taxon>
        <taxon>Heteroconchia</taxon>
        <taxon>Euheterodonta</taxon>
        <taxon>Imparidentia</taxon>
        <taxon>Neoheterodontei</taxon>
        <taxon>Myida</taxon>
        <taxon>Dreissenoidea</taxon>
        <taxon>Dreissenidae</taxon>
        <taxon>Dreissena</taxon>
    </lineage>
</organism>
<accession>A0A9D4I9P4</accession>
<proteinExistence type="predicted"/>
<keyword evidence="2" id="KW-1185">Reference proteome</keyword>
<evidence type="ECO:0000313" key="1">
    <source>
        <dbReference type="EMBL" id="KAH3751962.1"/>
    </source>
</evidence>
<reference evidence="1" key="1">
    <citation type="journal article" date="2019" name="bioRxiv">
        <title>The Genome of the Zebra Mussel, Dreissena polymorpha: A Resource for Invasive Species Research.</title>
        <authorList>
            <person name="McCartney M.A."/>
            <person name="Auch B."/>
            <person name="Kono T."/>
            <person name="Mallez S."/>
            <person name="Zhang Y."/>
            <person name="Obille A."/>
            <person name="Becker A."/>
            <person name="Abrahante J.E."/>
            <person name="Garbe J."/>
            <person name="Badalamenti J.P."/>
            <person name="Herman A."/>
            <person name="Mangelson H."/>
            <person name="Liachko I."/>
            <person name="Sullivan S."/>
            <person name="Sone E.D."/>
            <person name="Koren S."/>
            <person name="Silverstein K.A.T."/>
            <person name="Beckman K.B."/>
            <person name="Gohl D.M."/>
        </authorList>
    </citation>
    <scope>NUCLEOTIDE SEQUENCE</scope>
    <source>
        <strain evidence="1">Duluth1</strain>
        <tissue evidence="1">Whole animal</tissue>
    </source>
</reference>